<evidence type="ECO:0000313" key="10">
    <source>
        <dbReference type="Proteomes" id="UP000221165"/>
    </source>
</evidence>
<dbReference type="Gene3D" id="3.30.70.890">
    <property type="entry name" value="GHMP kinase, C-terminal domain"/>
    <property type="match status" value="1"/>
</dbReference>
<dbReference type="Gene3D" id="3.30.230.10">
    <property type="match status" value="1"/>
</dbReference>
<feature type="domain" description="GHMP kinase C-terminal" evidence="8">
    <location>
        <begin position="269"/>
        <end position="329"/>
    </location>
</feature>
<reference evidence="9 10" key="1">
    <citation type="journal article" date="2017" name="Int. J. Parasitol.">
        <title>The genome of the protozoan parasite Cystoisospora suis and a reverse vaccinology approach to identify vaccine candidates.</title>
        <authorList>
            <person name="Palmieri N."/>
            <person name="Shrestha A."/>
            <person name="Ruttkowski B."/>
            <person name="Beck T."/>
            <person name="Vogl C."/>
            <person name="Tomley F."/>
            <person name="Blake D.P."/>
            <person name="Joachim A."/>
        </authorList>
    </citation>
    <scope>NUCLEOTIDE SEQUENCE [LARGE SCALE GENOMIC DNA]</scope>
    <source>
        <strain evidence="9 10">Wien I</strain>
    </source>
</reference>
<dbReference type="RefSeq" id="XP_067917641.1">
    <property type="nucleotide sequence ID" value="XM_068070383.1"/>
</dbReference>
<dbReference type="InterPro" id="IPR006204">
    <property type="entry name" value="GHMP_kinase_N_dom"/>
</dbReference>
<dbReference type="GO" id="GO:0005524">
    <property type="term" value="F:ATP binding"/>
    <property type="evidence" value="ECO:0007669"/>
    <property type="project" value="UniProtKB-KW"/>
</dbReference>
<dbReference type="Pfam" id="PF00288">
    <property type="entry name" value="GHMP_kinases_N"/>
    <property type="match status" value="1"/>
</dbReference>
<dbReference type="SUPFAM" id="SSF55060">
    <property type="entry name" value="GHMP Kinase, C-terminal domain"/>
    <property type="match status" value="1"/>
</dbReference>
<evidence type="ECO:0000256" key="1">
    <source>
        <dbReference type="ARBA" id="ARBA00022605"/>
    </source>
</evidence>
<dbReference type="AlphaFoldDB" id="A0A2C6KFL2"/>
<evidence type="ECO:0000256" key="4">
    <source>
        <dbReference type="ARBA" id="ARBA00022741"/>
    </source>
</evidence>
<evidence type="ECO:0000259" key="7">
    <source>
        <dbReference type="Pfam" id="PF00288"/>
    </source>
</evidence>
<dbReference type="Pfam" id="PF08544">
    <property type="entry name" value="GHMP_kinases_C"/>
    <property type="match status" value="1"/>
</dbReference>
<proteinExistence type="predicted"/>
<dbReference type="InterPro" id="IPR020568">
    <property type="entry name" value="Ribosomal_Su5_D2-typ_SF"/>
</dbReference>
<accession>A0A2C6KFL2</accession>
<organism evidence="9 10">
    <name type="scientific">Cystoisospora suis</name>
    <dbReference type="NCBI Taxonomy" id="483139"/>
    <lineage>
        <taxon>Eukaryota</taxon>
        <taxon>Sar</taxon>
        <taxon>Alveolata</taxon>
        <taxon>Apicomplexa</taxon>
        <taxon>Conoidasida</taxon>
        <taxon>Coccidia</taxon>
        <taxon>Eucoccidiorida</taxon>
        <taxon>Eimeriorina</taxon>
        <taxon>Sarcocystidae</taxon>
        <taxon>Cystoisospora</taxon>
    </lineage>
</organism>
<dbReference type="EMBL" id="MIGC01007040">
    <property type="protein sequence ID" value="PHJ15909.1"/>
    <property type="molecule type" value="Genomic_DNA"/>
</dbReference>
<dbReference type="Proteomes" id="UP000221165">
    <property type="component" value="Unassembled WGS sequence"/>
</dbReference>
<keyword evidence="3" id="KW-0791">Threonine biosynthesis</keyword>
<dbReference type="GO" id="GO:0004413">
    <property type="term" value="F:homoserine kinase activity"/>
    <property type="evidence" value="ECO:0007669"/>
    <property type="project" value="InterPro"/>
</dbReference>
<sequence length="363" mass="38769">ASCANLGSGFDCLGLAVGIWNDLIVEEADKEQIIIHGEGADELPRDHSNLVVCGFEAVLARLQLSRAKLPHFRFTCYNRIPVARGLGSSCAAVVAGIVAGTALAPFLQRKCAVYDARMREGRKAEGAERDATLFAMEGEWLHQAGLAVEVCDESFLLKLACDLESPRPSRELPKVGDDWLARRVPLPANLKCVLFVPEDRIETSKARAVLPKTVSLADAVYNSSRTALLVNTMSTAAAASVMAECAEDGSAAKAADAVEDILYRVLQDAMDDKLHQSYRESLNPHMAQMMEAALRAGALGVCLSGAGPSILALAMQHYAGEIAEALESAAKECKKKGVVLVVDPTVEGAHTVPLAKKDDTDGW</sequence>
<comment type="caution">
    <text evidence="9">The sequence shown here is derived from an EMBL/GenBank/DDBJ whole genome shotgun (WGS) entry which is preliminary data.</text>
</comment>
<dbReference type="GeneID" id="94433594"/>
<dbReference type="SUPFAM" id="SSF54211">
    <property type="entry name" value="Ribosomal protein S5 domain 2-like"/>
    <property type="match status" value="1"/>
</dbReference>
<keyword evidence="2" id="KW-0808">Transferase</keyword>
<feature type="domain" description="GHMP kinase N-terminal" evidence="7">
    <location>
        <begin position="49"/>
        <end position="104"/>
    </location>
</feature>
<evidence type="ECO:0000256" key="6">
    <source>
        <dbReference type="ARBA" id="ARBA00022840"/>
    </source>
</evidence>
<gene>
    <name evidence="9" type="ORF">CSUI_010278</name>
</gene>
<keyword evidence="10" id="KW-1185">Reference proteome</keyword>
<evidence type="ECO:0000256" key="5">
    <source>
        <dbReference type="ARBA" id="ARBA00022777"/>
    </source>
</evidence>
<dbReference type="InterPro" id="IPR014721">
    <property type="entry name" value="Ribsml_uS5_D2-typ_fold_subgr"/>
</dbReference>
<dbReference type="InterPro" id="IPR013750">
    <property type="entry name" value="GHMP_kinase_C_dom"/>
</dbReference>
<dbReference type="GO" id="GO:0009088">
    <property type="term" value="P:threonine biosynthetic process"/>
    <property type="evidence" value="ECO:0007669"/>
    <property type="project" value="UniProtKB-KW"/>
</dbReference>
<keyword evidence="1" id="KW-0028">Amino-acid biosynthesis</keyword>
<dbReference type="InterPro" id="IPR000870">
    <property type="entry name" value="Homoserine_kinase"/>
</dbReference>
<name>A0A2C6KFL2_9APIC</name>
<keyword evidence="5 9" id="KW-0418">Kinase</keyword>
<dbReference type="InterPro" id="IPR036554">
    <property type="entry name" value="GHMP_kinase_C_sf"/>
</dbReference>
<evidence type="ECO:0000313" key="9">
    <source>
        <dbReference type="EMBL" id="PHJ15909.1"/>
    </source>
</evidence>
<feature type="non-terminal residue" evidence="9">
    <location>
        <position position="1"/>
    </location>
</feature>
<evidence type="ECO:0000256" key="2">
    <source>
        <dbReference type="ARBA" id="ARBA00022679"/>
    </source>
</evidence>
<protein>
    <submittedName>
        <fullName evidence="9">Homoserine kinase</fullName>
    </submittedName>
</protein>
<dbReference type="PIRSF" id="PIRSF000676">
    <property type="entry name" value="Homoser_kin"/>
    <property type="match status" value="1"/>
</dbReference>
<keyword evidence="4" id="KW-0547">Nucleotide-binding</keyword>
<evidence type="ECO:0000256" key="3">
    <source>
        <dbReference type="ARBA" id="ARBA00022697"/>
    </source>
</evidence>
<dbReference type="OrthoDB" id="195231at2759"/>
<keyword evidence="6" id="KW-0067">ATP-binding</keyword>
<dbReference type="VEuPathDB" id="ToxoDB:CSUI_010278"/>
<dbReference type="PANTHER" id="PTHR20861">
    <property type="entry name" value="HOMOSERINE/4-DIPHOSPHOCYTIDYL-2-C-METHYL-D-ERYTHRITOL KINASE"/>
    <property type="match status" value="1"/>
</dbReference>
<evidence type="ECO:0000259" key="8">
    <source>
        <dbReference type="Pfam" id="PF08544"/>
    </source>
</evidence>
<dbReference type="PRINTS" id="PR00958">
    <property type="entry name" value="HOMSERKINASE"/>
</dbReference>
<dbReference type="PANTHER" id="PTHR20861:SF1">
    <property type="entry name" value="HOMOSERINE KINASE"/>
    <property type="match status" value="1"/>
</dbReference>